<keyword evidence="8" id="KW-0472">Membrane</keyword>
<comment type="catalytic activity">
    <reaction evidence="13">
        <text>an alpha-Kdo-(2-&gt;4)-alpha-Kdo-(2-&gt;6)-lipid A + ADP-L-glycero-beta-D-manno-heptose = an L-alpha-D-Hep-(1-&gt;5)-[alpha-Kdo-(2-&gt;4)]-alpha-Kdo-(2-&gt;6)-lipid A + ADP + H(+)</text>
        <dbReference type="Rhea" id="RHEA:74067"/>
        <dbReference type="ChEBI" id="CHEBI:15378"/>
        <dbReference type="ChEBI" id="CHEBI:61506"/>
        <dbReference type="ChEBI" id="CHEBI:176431"/>
        <dbReference type="ChEBI" id="CHEBI:193068"/>
        <dbReference type="ChEBI" id="CHEBI:456216"/>
        <dbReference type="EC" id="2.4.99.23"/>
    </reaction>
</comment>
<dbReference type="CDD" id="cd03789">
    <property type="entry name" value="GT9_LPS_heptosyltransferase"/>
    <property type="match status" value="1"/>
</dbReference>
<name>A0ABR6YKC9_9BURK</name>
<dbReference type="RefSeq" id="WP_186861872.1">
    <property type="nucleotide sequence ID" value="NZ_JACOGC010000001.1"/>
</dbReference>
<proteinExistence type="inferred from homology"/>
<evidence type="ECO:0000313" key="15">
    <source>
        <dbReference type="Proteomes" id="UP000613113"/>
    </source>
</evidence>
<protein>
    <recommendedName>
        <fullName evidence="11">Lipopolysaccharide heptosyltransferase 1</fullName>
        <ecNumber evidence="10">2.4.99.23</ecNumber>
    </recommendedName>
    <alternativeName>
        <fullName evidence="12">ADP-heptose:lipopolysaccharide heptosyltransferase I</fullName>
    </alternativeName>
</protein>
<dbReference type="InterPro" id="IPR051199">
    <property type="entry name" value="LPS_LOS_Heptosyltrfase"/>
</dbReference>
<keyword evidence="15" id="KW-1185">Reference proteome</keyword>
<keyword evidence="6" id="KW-0808">Transferase</keyword>
<evidence type="ECO:0000313" key="14">
    <source>
        <dbReference type="EMBL" id="MBC3884274.1"/>
    </source>
</evidence>
<comment type="subcellular location">
    <subcellularLocation>
        <location evidence="1">Cell inner membrane</location>
        <topology evidence="1">Peripheral membrane protein</topology>
        <orientation evidence="1">Cytoplasmic side</orientation>
    </subcellularLocation>
</comment>
<keyword evidence="3" id="KW-1003">Cell membrane</keyword>
<comment type="pathway">
    <text evidence="2">Bacterial outer membrane biogenesis; LPS core biosynthesis.</text>
</comment>
<dbReference type="EMBL" id="JACOGC010000001">
    <property type="protein sequence ID" value="MBC3884274.1"/>
    <property type="molecule type" value="Genomic_DNA"/>
</dbReference>
<evidence type="ECO:0000256" key="13">
    <source>
        <dbReference type="ARBA" id="ARBA00049201"/>
    </source>
</evidence>
<evidence type="ECO:0000256" key="6">
    <source>
        <dbReference type="ARBA" id="ARBA00022679"/>
    </source>
</evidence>
<dbReference type="PANTHER" id="PTHR30160">
    <property type="entry name" value="TETRAACYLDISACCHARIDE 4'-KINASE-RELATED"/>
    <property type="match status" value="1"/>
</dbReference>
<evidence type="ECO:0000256" key="4">
    <source>
        <dbReference type="ARBA" id="ARBA00022519"/>
    </source>
</evidence>
<reference evidence="14 15" key="1">
    <citation type="submission" date="2020-08" db="EMBL/GenBank/DDBJ databases">
        <title>Novel species isolated from subtropical streams in China.</title>
        <authorList>
            <person name="Lu H."/>
        </authorList>
    </citation>
    <scope>NUCLEOTIDE SEQUENCE [LARGE SCALE GENOMIC DNA]</scope>
    <source>
        <strain evidence="14 15">FT31W</strain>
    </source>
</reference>
<dbReference type="SUPFAM" id="SSF53756">
    <property type="entry name" value="UDP-Glycosyltransferase/glycogen phosphorylase"/>
    <property type="match status" value="1"/>
</dbReference>
<organism evidence="14 15">
    <name type="scientific">Undibacterium griseum</name>
    <dbReference type="NCBI Taxonomy" id="2762295"/>
    <lineage>
        <taxon>Bacteria</taxon>
        <taxon>Pseudomonadati</taxon>
        <taxon>Pseudomonadota</taxon>
        <taxon>Betaproteobacteria</taxon>
        <taxon>Burkholderiales</taxon>
        <taxon>Oxalobacteraceae</taxon>
        <taxon>Undibacterium</taxon>
    </lineage>
</organism>
<comment type="similarity">
    <text evidence="9">Belongs to the glycosyltransferase 9 family.</text>
</comment>
<sequence length="348" mass="37815">MQNCLTDDRIRVSAVNILLIRVSSLGDVLHNMPVVHDLLRHYPDARIDWVTEEAYVNLVRLHPGVRRIIPFALRRWRKSLTSAGTRREIADFCRALRQETYDLILDTQGLLKTGILMGLAKSSPGGKKAGLANGTEGSGYEGISRIFHDQSVPVDNRTHAVLRGRLVAAAAAGYTVDTPANFGLQPPATLPEDRLWKPAGPYAVFFHGTAGAAKKWPRACWAEIAAYLQEYRLPVLLPWGNPEEKAEAEAMAAVMPNATVLPALSMRAATLLAQSARLAIGVDTGLTHIAAAYETPTIEIYCASPRWKTEGNWSPQIINLGDNSSPATPAEVRQAIQFLLSAGTAPAA</sequence>
<evidence type="ECO:0000256" key="2">
    <source>
        <dbReference type="ARBA" id="ARBA00004713"/>
    </source>
</evidence>
<evidence type="ECO:0000256" key="1">
    <source>
        <dbReference type="ARBA" id="ARBA00004515"/>
    </source>
</evidence>
<evidence type="ECO:0000256" key="12">
    <source>
        <dbReference type="ARBA" id="ARBA00044330"/>
    </source>
</evidence>
<dbReference type="PANTHER" id="PTHR30160:SF19">
    <property type="entry name" value="LIPOPOLYSACCHARIDE HEPTOSYLTRANSFERASE 1"/>
    <property type="match status" value="1"/>
</dbReference>
<dbReference type="InterPro" id="IPR011908">
    <property type="entry name" value="LipoPS_heptosylTferase-I"/>
</dbReference>
<accession>A0ABR6YKC9</accession>
<evidence type="ECO:0000256" key="5">
    <source>
        <dbReference type="ARBA" id="ARBA00022676"/>
    </source>
</evidence>
<keyword evidence="5" id="KW-0328">Glycosyltransferase</keyword>
<evidence type="ECO:0000256" key="10">
    <source>
        <dbReference type="ARBA" id="ARBA00044041"/>
    </source>
</evidence>
<evidence type="ECO:0000256" key="8">
    <source>
        <dbReference type="ARBA" id="ARBA00023136"/>
    </source>
</evidence>
<dbReference type="EC" id="2.4.99.23" evidence="10"/>
<evidence type="ECO:0000256" key="9">
    <source>
        <dbReference type="ARBA" id="ARBA00043995"/>
    </source>
</evidence>
<dbReference type="Pfam" id="PF01075">
    <property type="entry name" value="Glyco_transf_9"/>
    <property type="match status" value="1"/>
</dbReference>
<evidence type="ECO:0000256" key="7">
    <source>
        <dbReference type="ARBA" id="ARBA00022985"/>
    </source>
</evidence>
<keyword evidence="4" id="KW-0997">Cell inner membrane</keyword>
<evidence type="ECO:0000256" key="11">
    <source>
        <dbReference type="ARBA" id="ARBA00044190"/>
    </source>
</evidence>
<dbReference type="NCBIfam" id="TIGR02193">
    <property type="entry name" value="heptsyl_trn_I"/>
    <property type="match status" value="1"/>
</dbReference>
<gene>
    <name evidence="14" type="primary">waaC</name>
    <name evidence="14" type="ORF">H8K27_03940</name>
</gene>
<evidence type="ECO:0000256" key="3">
    <source>
        <dbReference type="ARBA" id="ARBA00022475"/>
    </source>
</evidence>
<comment type="caution">
    <text evidence="14">The sequence shown here is derived from an EMBL/GenBank/DDBJ whole genome shotgun (WGS) entry which is preliminary data.</text>
</comment>
<keyword evidence="7" id="KW-0448">Lipopolysaccharide biosynthesis</keyword>
<dbReference type="Proteomes" id="UP000613113">
    <property type="component" value="Unassembled WGS sequence"/>
</dbReference>
<dbReference type="InterPro" id="IPR002201">
    <property type="entry name" value="Glyco_trans_9"/>
</dbReference>
<dbReference type="Gene3D" id="3.40.50.2000">
    <property type="entry name" value="Glycogen Phosphorylase B"/>
    <property type="match status" value="2"/>
</dbReference>